<proteinExistence type="predicted"/>
<keyword evidence="12" id="KW-1185">Reference proteome</keyword>
<keyword evidence="2" id="KW-0328">Glycosyltransferase</keyword>
<organism evidence="11 12">
    <name type="scientific">Phtheirospermum japonicum</name>
    <dbReference type="NCBI Taxonomy" id="374723"/>
    <lineage>
        <taxon>Eukaryota</taxon>
        <taxon>Viridiplantae</taxon>
        <taxon>Streptophyta</taxon>
        <taxon>Embryophyta</taxon>
        <taxon>Tracheophyta</taxon>
        <taxon>Spermatophyta</taxon>
        <taxon>Magnoliopsida</taxon>
        <taxon>eudicotyledons</taxon>
        <taxon>Gunneridae</taxon>
        <taxon>Pentapetalae</taxon>
        <taxon>asterids</taxon>
        <taxon>lamiids</taxon>
        <taxon>Lamiales</taxon>
        <taxon>Orobanchaceae</taxon>
        <taxon>Orobanchaceae incertae sedis</taxon>
        <taxon>Phtheirospermum</taxon>
    </lineage>
</organism>
<keyword evidence="7" id="KW-0961">Cell wall biogenesis/degradation</keyword>
<evidence type="ECO:0000256" key="8">
    <source>
        <dbReference type="PIRSR" id="PIRSR605150-2"/>
    </source>
</evidence>
<feature type="binding site" evidence="9">
    <location>
        <position position="297"/>
    </location>
    <ligand>
        <name>Mn(2+)</name>
        <dbReference type="ChEBI" id="CHEBI:29035"/>
    </ligand>
</feature>
<evidence type="ECO:0000256" key="7">
    <source>
        <dbReference type="ARBA" id="ARBA00023316"/>
    </source>
</evidence>
<evidence type="ECO:0000256" key="6">
    <source>
        <dbReference type="ARBA" id="ARBA00023136"/>
    </source>
</evidence>
<keyword evidence="3" id="KW-0808">Transferase</keyword>
<dbReference type="GO" id="GO:0030244">
    <property type="term" value="P:cellulose biosynthetic process"/>
    <property type="evidence" value="ECO:0007669"/>
    <property type="project" value="InterPro"/>
</dbReference>
<dbReference type="OrthoDB" id="72851at2759"/>
<gene>
    <name evidence="11" type="ORF">PHJA_000221400</name>
</gene>
<evidence type="ECO:0000256" key="3">
    <source>
        <dbReference type="ARBA" id="ARBA00022679"/>
    </source>
</evidence>
<dbReference type="GO" id="GO:0016020">
    <property type="term" value="C:membrane"/>
    <property type="evidence" value="ECO:0007669"/>
    <property type="project" value="InterPro"/>
</dbReference>
<evidence type="ECO:0000256" key="2">
    <source>
        <dbReference type="ARBA" id="ARBA00022676"/>
    </source>
</evidence>
<evidence type="ECO:0000256" key="9">
    <source>
        <dbReference type="PIRSR" id="PIRSR605150-3"/>
    </source>
</evidence>
<dbReference type="GO" id="GO:0016760">
    <property type="term" value="F:cellulose synthase (UDP-forming) activity"/>
    <property type="evidence" value="ECO:0007669"/>
    <property type="project" value="InterPro"/>
</dbReference>
<dbReference type="Proteomes" id="UP000653305">
    <property type="component" value="Unassembled WGS sequence"/>
</dbReference>
<feature type="binding site" evidence="9">
    <location>
        <position position="272"/>
    </location>
    <ligand>
        <name>Mn(2+)</name>
        <dbReference type="ChEBI" id="CHEBI:29035"/>
    </ligand>
</feature>
<name>A0A830BFH6_9LAMI</name>
<evidence type="ECO:0000256" key="4">
    <source>
        <dbReference type="ARBA" id="ARBA00022692"/>
    </source>
</evidence>
<comment type="subcellular location">
    <subcellularLocation>
        <location evidence="1">Endomembrane system</location>
    </subcellularLocation>
</comment>
<dbReference type="InterPro" id="IPR005150">
    <property type="entry name" value="Cellulose_synth"/>
</dbReference>
<feature type="binding site" evidence="8">
    <location>
        <position position="74"/>
    </location>
    <ligand>
        <name>UDP-alpha-D-glucose</name>
        <dbReference type="ChEBI" id="CHEBI:58885"/>
    </ligand>
</feature>
<evidence type="ECO:0000256" key="5">
    <source>
        <dbReference type="ARBA" id="ARBA00022989"/>
    </source>
</evidence>
<dbReference type="PANTHER" id="PTHR13301">
    <property type="entry name" value="X-BOX TRANSCRIPTION FACTOR-RELATED"/>
    <property type="match status" value="1"/>
</dbReference>
<keyword evidence="6 10" id="KW-0472">Membrane</keyword>
<evidence type="ECO:0000256" key="10">
    <source>
        <dbReference type="SAM" id="Phobius"/>
    </source>
</evidence>
<keyword evidence="4 10" id="KW-0812">Transmembrane</keyword>
<feature type="binding site" evidence="8">
    <location>
        <position position="102"/>
    </location>
    <ligand>
        <name>UDP-alpha-D-glucose</name>
        <dbReference type="ChEBI" id="CHEBI:58885"/>
    </ligand>
</feature>
<sequence>MYIHKYPLYKGMYKGKILLILSEIVLTFVWILHQAYRWRPVTQTVYPDRLPRGDDGNKLPLVDVFICTADPSKEPSLGVMNTVISAIALDYPPDKLAVFQDDGGSHVTLLAMREAWKFARWWVPFVRKYGVKIGCPEAYFAAEEKFNGSSELAREKKIIEKRYNEFREAIEKILVNANGSVSRYHPPMIKVESLMAEFQFGEISPPVQRVLFVEEATATINEDSSGSPSVNSPSRKRRKVMTVENSDFDLKEMPLLVYVAREKRPGHPHHFKGGALNVLVTPSVSVISNAPYFLVLDCDMYCYDPSSARQAMCFYLDPKISPNIGGLQIFYSCGGFYYKPCLALQGLDIRVY</sequence>
<comment type="caution">
    <text evidence="11">The sequence shown here is derived from an EMBL/GenBank/DDBJ whole genome shotgun (WGS) entry which is preliminary data.</text>
</comment>
<feature type="transmembrane region" description="Helical" evidence="10">
    <location>
        <begin position="12"/>
        <end position="32"/>
    </location>
</feature>
<dbReference type="EMBL" id="BMAC01000023">
    <property type="protein sequence ID" value="GFP80781.1"/>
    <property type="molecule type" value="Genomic_DNA"/>
</dbReference>
<dbReference type="GO" id="GO:0012505">
    <property type="term" value="C:endomembrane system"/>
    <property type="evidence" value="ECO:0007669"/>
    <property type="project" value="UniProtKB-SubCell"/>
</dbReference>
<accession>A0A830BFH6</accession>
<evidence type="ECO:0000256" key="1">
    <source>
        <dbReference type="ARBA" id="ARBA00004308"/>
    </source>
</evidence>
<evidence type="ECO:0000313" key="12">
    <source>
        <dbReference type="Proteomes" id="UP000653305"/>
    </source>
</evidence>
<evidence type="ECO:0000313" key="11">
    <source>
        <dbReference type="EMBL" id="GFP80781.1"/>
    </source>
</evidence>
<dbReference type="AlphaFoldDB" id="A0A830BFH6"/>
<feature type="binding site" evidence="8">
    <location>
        <position position="73"/>
    </location>
    <ligand>
        <name>UDP-alpha-D-glucose</name>
        <dbReference type="ChEBI" id="CHEBI:58885"/>
    </ligand>
</feature>
<protein>
    <submittedName>
        <fullName evidence="11">Cellulose synthase-like protein b4</fullName>
    </submittedName>
</protein>
<dbReference type="Pfam" id="PF03552">
    <property type="entry name" value="Cellulose_synt"/>
    <property type="match status" value="1"/>
</dbReference>
<dbReference type="GO" id="GO:0071555">
    <property type="term" value="P:cell wall organization"/>
    <property type="evidence" value="ECO:0007669"/>
    <property type="project" value="UniProtKB-KW"/>
</dbReference>
<reference evidence="11" key="1">
    <citation type="submission" date="2020-07" db="EMBL/GenBank/DDBJ databases">
        <title>Ethylene signaling mediates host invasion by parasitic plants.</title>
        <authorList>
            <person name="Yoshida S."/>
        </authorList>
    </citation>
    <scope>NUCLEOTIDE SEQUENCE</scope>
    <source>
        <strain evidence="11">Okayama</strain>
    </source>
</reference>
<keyword evidence="5 10" id="KW-1133">Transmembrane helix</keyword>